<protein>
    <submittedName>
        <fullName evidence="1">Uncharacterized protein</fullName>
    </submittedName>
</protein>
<keyword evidence="2" id="KW-1185">Reference proteome</keyword>
<evidence type="ECO:0000313" key="2">
    <source>
        <dbReference type="Proteomes" id="UP000253919"/>
    </source>
</evidence>
<comment type="caution">
    <text evidence="1">The sequence shown here is derived from an EMBL/GenBank/DDBJ whole genome shotgun (WGS) entry which is preliminary data.</text>
</comment>
<dbReference type="Proteomes" id="UP000253919">
    <property type="component" value="Unassembled WGS sequence"/>
</dbReference>
<organism evidence="1 2">
    <name type="scientific">Adhaeribacter pallidiroseus</name>
    <dbReference type="NCBI Taxonomy" id="2072847"/>
    <lineage>
        <taxon>Bacteria</taxon>
        <taxon>Pseudomonadati</taxon>
        <taxon>Bacteroidota</taxon>
        <taxon>Cytophagia</taxon>
        <taxon>Cytophagales</taxon>
        <taxon>Hymenobacteraceae</taxon>
        <taxon>Adhaeribacter</taxon>
    </lineage>
</organism>
<dbReference type="AlphaFoldDB" id="A0A369QFQ5"/>
<evidence type="ECO:0000313" key="1">
    <source>
        <dbReference type="EMBL" id="RDC62385.1"/>
    </source>
</evidence>
<reference evidence="1 2" key="1">
    <citation type="submission" date="2018-04" db="EMBL/GenBank/DDBJ databases">
        <title>Adhaeribacter sp. HMF7616 genome sequencing and assembly.</title>
        <authorList>
            <person name="Kang H."/>
            <person name="Kang J."/>
            <person name="Cha I."/>
            <person name="Kim H."/>
            <person name="Joh K."/>
        </authorList>
    </citation>
    <scope>NUCLEOTIDE SEQUENCE [LARGE SCALE GENOMIC DNA]</scope>
    <source>
        <strain evidence="1 2">HMF7616</strain>
    </source>
</reference>
<accession>A0A369QFQ5</accession>
<sequence>MSDPNTFIFKIFELAILFQKYLQARLYPAINPMKLEEPDSPAYFNLVIFLNFISYNPF</sequence>
<dbReference type="EMBL" id="QASA01000001">
    <property type="protein sequence ID" value="RDC62385.1"/>
    <property type="molecule type" value="Genomic_DNA"/>
</dbReference>
<name>A0A369QFQ5_9BACT</name>
<proteinExistence type="predicted"/>
<gene>
    <name evidence="1" type="ORF">AHMF7616_00978</name>
</gene>